<evidence type="ECO:0000259" key="1">
    <source>
        <dbReference type="Pfam" id="PF02225"/>
    </source>
</evidence>
<dbReference type="Gene3D" id="3.50.30.30">
    <property type="match status" value="1"/>
</dbReference>
<dbReference type="RefSeq" id="WP_207337657.1">
    <property type="nucleotide sequence ID" value="NZ_JAFMYU010000022.1"/>
</dbReference>
<dbReference type="GO" id="GO:0006508">
    <property type="term" value="P:proteolysis"/>
    <property type="evidence" value="ECO:0007669"/>
    <property type="project" value="InterPro"/>
</dbReference>
<organism evidence="3 4">
    <name type="scientific">Fibrella aquatilis</name>
    <dbReference type="NCBI Taxonomy" id="2817059"/>
    <lineage>
        <taxon>Bacteria</taxon>
        <taxon>Pseudomonadati</taxon>
        <taxon>Bacteroidota</taxon>
        <taxon>Cytophagia</taxon>
        <taxon>Cytophagales</taxon>
        <taxon>Spirosomataceae</taxon>
        <taxon>Fibrella</taxon>
    </lineage>
</organism>
<dbReference type="AlphaFoldDB" id="A0A939GB99"/>
<dbReference type="SUPFAM" id="SSF52025">
    <property type="entry name" value="PA domain"/>
    <property type="match status" value="1"/>
</dbReference>
<sequence length="569" mass="61721">MCARSTTTFLIISILQLAQQVVVAQPGQARSPIPTEAQKVAKNVRPKAIEAHMRYLADDKLAGRKPGTPGYELAAQYVEKQFQTLGFKPGVATPGSPTGTFRQAVPLRKAQVREEVSSLVMIRNGQAKALTYGKNFFLSPNFGRPISEVTAPVVFVGFGVSAPELGYDDYAKIDVQGKIVACFNGAPATFPSNQRAYSGSAKAEVAAARGAVGMITFSLPTDVRARIESNAPRNRQATYRWTDARGQVQRTFPQLAVLASLGDSTARLLFDSAPKSFDEARKAANLGQAQAFPLMVSFRAKTQTELTDGLIGENIVGLLPGSDPKLKDEYVVYVSHLDHLGITPDRRPDAAKPDSINNGAHDNASGVAINLETARLLASLPKAPRRSILFVAVTGEEMGLLGSDYFASNPTVPRASIVANLCLDMPFFFHPLLDIVPYGSEHSSMKGAVEAAAQFVGVQIAKDPIPEQSVFMRSDHFSFVRQGIPAIYIKSGSTTGDDRDGTKLNLDWRATTYHTPQDDMNQPFDWNAAARHVQLQFLIGYLTAQADTRPVWNANDFFGTKFGPLTKGR</sequence>
<dbReference type="Gene3D" id="3.40.630.10">
    <property type="entry name" value="Zn peptidases"/>
    <property type="match status" value="2"/>
</dbReference>
<dbReference type="PANTHER" id="PTHR12147">
    <property type="entry name" value="METALLOPEPTIDASE M28 FAMILY MEMBER"/>
    <property type="match status" value="1"/>
</dbReference>
<accession>A0A939GB99</accession>
<feature type="domain" description="PA" evidence="1">
    <location>
        <begin position="149"/>
        <end position="222"/>
    </location>
</feature>
<evidence type="ECO:0000313" key="4">
    <source>
        <dbReference type="Proteomes" id="UP000664795"/>
    </source>
</evidence>
<dbReference type="Pfam" id="PF02225">
    <property type="entry name" value="PA"/>
    <property type="match status" value="1"/>
</dbReference>
<dbReference type="InterPro" id="IPR045175">
    <property type="entry name" value="M28_fam"/>
</dbReference>
<dbReference type="Pfam" id="PF04389">
    <property type="entry name" value="Peptidase_M28"/>
    <property type="match status" value="1"/>
</dbReference>
<dbReference type="GO" id="GO:0008235">
    <property type="term" value="F:metalloexopeptidase activity"/>
    <property type="evidence" value="ECO:0007669"/>
    <property type="project" value="InterPro"/>
</dbReference>
<dbReference type="EMBL" id="JAFMYU010000022">
    <property type="protein sequence ID" value="MBO0933690.1"/>
    <property type="molecule type" value="Genomic_DNA"/>
</dbReference>
<comment type="caution">
    <text evidence="3">The sequence shown here is derived from an EMBL/GenBank/DDBJ whole genome shotgun (WGS) entry which is preliminary data.</text>
</comment>
<dbReference type="InterPro" id="IPR046450">
    <property type="entry name" value="PA_dom_sf"/>
</dbReference>
<dbReference type="PANTHER" id="PTHR12147:SF26">
    <property type="entry name" value="PEPTIDASE M28 DOMAIN-CONTAINING PROTEIN"/>
    <property type="match status" value="1"/>
</dbReference>
<evidence type="ECO:0000313" key="3">
    <source>
        <dbReference type="EMBL" id="MBO0933690.1"/>
    </source>
</evidence>
<gene>
    <name evidence="3" type="ORF">J2I48_21965</name>
</gene>
<dbReference type="Proteomes" id="UP000664795">
    <property type="component" value="Unassembled WGS sequence"/>
</dbReference>
<dbReference type="CDD" id="cd04820">
    <property type="entry name" value="PA_M28_1_1"/>
    <property type="match status" value="1"/>
</dbReference>
<reference evidence="3 4" key="1">
    <citation type="submission" date="2021-03" db="EMBL/GenBank/DDBJ databases">
        <title>Fibrella sp. HMF5036 genome sequencing and assembly.</title>
        <authorList>
            <person name="Kang H."/>
            <person name="Kim H."/>
            <person name="Bae S."/>
            <person name="Joh K."/>
        </authorList>
    </citation>
    <scope>NUCLEOTIDE SEQUENCE [LARGE SCALE GENOMIC DNA]</scope>
    <source>
        <strain evidence="3 4">HMF5036</strain>
    </source>
</reference>
<dbReference type="InterPro" id="IPR003137">
    <property type="entry name" value="PA_domain"/>
</dbReference>
<dbReference type="SUPFAM" id="SSF53187">
    <property type="entry name" value="Zn-dependent exopeptidases"/>
    <property type="match status" value="1"/>
</dbReference>
<dbReference type="InterPro" id="IPR007484">
    <property type="entry name" value="Peptidase_M28"/>
</dbReference>
<evidence type="ECO:0000259" key="2">
    <source>
        <dbReference type="Pfam" id="PF04389"/>
    </source>
</evidence>
<name>A0A939GB99_9BACT</name>
<proteinExistence type="predicted"/>
<keyword evidence="4" id="KW-1185">Reference proteome</keyword>
<protein>
    <submittedName>
        <fullName evidence="3">M28 family peptidase</fullName>
    </submittedName>
</protein>
<feature type="domain" description="Peptidase M28" evidence="2">
    <location>
        <begin position="314"/>
        <end position="535"/>
    </location>
</feature>